<dbReference type="RefSeq" id="WP_289163441.1">
    <property type="nucleotide sequence ID" value="NZ_JASZZN010000006.1"/>
</dbReference>
<gene>
    <name evidence="1" type="ORF">QTN89_10680</name>
</gene>
<dbReference type="EMBL" id="JASZZN010000006">
    <property type="protein sequence ID" value="MDM4015897.1"/>
    <property type="molecule type" value="Genomic_DNA"/>
</dbReference>
<organism evidence="1 2">
    <name type="scientific">Roseiconus lacunae</name>
    <dbReference type="NCBI Taxonomy" id="2605694"/>
    <lineage>
        <taxon>Bacteria</taxon>
        <taxon>Pseudomonadati</taxon>
        <taxon>Planctomycetota</taxon>
        <taxon>Planctomycetia</taxon>
        <taxon>Pirellulales</taxon>
        <taxon>Pirellulaceae</taxon>
        <taxon>Roseiconus</taxon>
    </lineage>
</organism>
<dbReference type="CDD" id="cd00081">
    <property type="entry name" value="Hint"/>
    <property type="match status" value="1"/>
</dbReference>
<name>A0ABT7PHB7_9BACT</name>
<dbReference type="SUPFAM" id="SSF51294">
    <property type="entry name" value="Hedgehog/intein (Hint) domain"/>
    <property type="match status" value="1"/>
</dbReference>
<evidence type="ECO:0000313" key="1">
    <source>
        <dbReference type="EMBL" id="MDM4015897.1"/>
    </source>
</evidence>
<dbReference type="Pfam" id="PF14412">
    <property type="entry name" value="AHH"/>
    <property type="match status" value="1"/>
</dbReference>
<evidence type="ECO:0000313" key="2">
    <source>
        <dbReference type="Proteomes" id="UP001239462"/>
    </source>
</evidence>
<accession>A0ABT7PHB7</accession>
<dbReference type="Gene3D" id="2.170.16.10">
    <property type="entry name" value="Hedgehog/Intein (Hint) domain"/>
    <property type="match status" value="1"/>
</dbReference>
<reference evidence="1 2" key="1">
    <citation type="submission" date="2023-06" db="EMBL/GenBank/DDBJ databases">
        <title>Roseiconus lacunae JC819 isolated from Gulf of Mannar region, Tamil Nadu.</title>
        <authorList>
            <person name="Pk S."/>
            <person name="Ch S."/>
            <person name="Ch V.R."/>
        </authorList>
    </citation>
    <scope>NUCLEOTIDE SEQUENCE [LARGE SCALE GENOMIC DNA]</scope>
    <source>
        <strain evidence="1 2">JC819</strain>
    </source>
</reference>
<dbReference type="InterPro" id="IPR036844">
    <property type="entry name" value="Hint_dom_sf"/>
</dbReference>
<comment type="caution">
    <text evidence="1">The sequence shown here is derived from an EMBL/GenBank/DDBJ whole genome shotgun (WGS) entry which is preliminary data.</text>
</comment>
<keyword evidence="2" id="KW-1185">Reference proteome</keyword>
<dbReference type="InterPro" id="IPR032871">
    <property type="entry name" value="AHH_dom_containing"/>
</dbReference>
<proteinExistence type="predicted"/>
<sequence>MSSNGTAAFYRRTRLLGIAGLVFAASLIFLRSGQPSRSPTLNEPFLSLAHSATAPQTLRSASTKPIEEIRIGDRVLARNPEVSDAERQHWHDPDWTDWLHLSLIMSKPDGSEVNIELLRPESWVLGRVSFATDNWNLSGACPDFGATSQIGEKQSWHLLELDLPQAKEDCSVPFSPLRPVFRGIALTLAQRQTTDDDFPGVTVQVDLPEMGASGTPFVRAVNPCPPIRSGEGQPVTATFAHRSTTPILDVVFEGESKPIGVTDNHLFWSIDRQRFIPIGQMAIGERVQTHSGETKRIEGRLPRPGPQVVYNLEVYGEHVYFVGQQGVLAHNLYEANGNVVYRDAYDELLHSPKAAAPVGTHALKDVTDFSEQLGISHNRARARLRSALGSSAPNQAHHIIPWQTRSHELIQRAARGGFNINGVENGISLARTQHLGSHPKYNSAIIRKLDELLVNNPGLSDAQYADLLRGYVNRLRNGLERSESMLH</sequence>
<dbReference type="Pfam" id="PF07591">
    <property type="entry name" value="PT-HINT"/>
    <property type="match status" value="1"/>
</dbReference>
<dbReference type="Proteomes" id="UP001239462">
    <property type="component" value="Unassembled WGS sequence"/>
</dbReference>
<protein>
    <submittedName>
        <fullName evidence="1">AHH domain-containing protein</fullName>
    </submittedName>
</protein>